<dbReference type="EMBL" id="KV428666">
    <property type="protein sequence ID" value="KZT31301.1"/>
    <property type="molecule type" value="Genomic_DNA"/>
</dbReference>
<evidence type="ECO:0000256" key="1">
    <source>
        <dbReference type="SAM" id="Phobius"/>
    </source>
</evidence>
<sequence length="154" mass="17309">MPSLWRACKFLVSRIILPIYIISWALNAATLQISSFVQPLCHLSGWRSRYLCSASNPSSYNDFHDILPALLRTQTKGFGFLNQHSQESNSVILDLIEARVKIDDLIVMVQSATALPHAGEIIEALERFNEDAQSASKRVLRLKAGLNLAMERRV</sequence>
<evidence type="ECO:0000313" key="2">
    <source>
        <dbReference type="EMBL" id="KZT31301.1"/>
    </source>
</evidence>
<keyword evidence="1" id="KW-1133">Transmembrane helix</keyword>
<protein>
    <submittedName>
        <fullName evidence="2">Uncharacterized protein</fullName>
    </submittedName>
</protein>
<organism evidence="2 3">
    <name type="scientific">Sistotremastrum suecicum HHB10207 ss-3</name>
    <dbReference type="NCBI Taxonomy" id="1314776"/>
    <lineage>
        <taxon>Eukaryota</taxon>
        <taxon>Fungi</taxon>
        <taxon>Dikarya</taxon>
        <taxon>Basidiomycota</taxon>
        <taxon>Agaricomycotina</taxon>
        <taxon>Agaricomycetes</taxon>
        <taxon>Sistotremastrales</taxon>
        <taxon>Sistotremastraceae</taxon>
        <taxon>Sistotremastrum</taxon>
    </lineage>
</organism>
<dbReference type="Proteomes" id="UP000076798">
    <property type="component" value="Unassembled WGS sequence"/>
</dbReference>
<name>A0A165WLH8_9AGAM</name>
<reference evidence="2 3" key="1">
    <citation type="journal article" date="2016" name="Mol. Biol. Evol.">
        <title>Comparative Genomics of Early-Diverging Mushroom-Forming Fungi Provides Insights into the Origins of Lignocellulose Decay Capabilities.</title>
        <authorList>
            <person name="Nagy L.G."/>
            <person name="Riley R."/>
            <person name="Tritt A."/>
            <person name="Adam C."/>
            <person name="Daum C."/>
            <person name="Floudas D."/>
            <person name="Sun H."/>
            <person name="Yadav J.S."/>
            <person name="Pangilinan J."/>
            <person name="Larsson K.H."/>
            <person name="Matsuura K."/>
            <person name="Barry K."/>
            <person name="Labutti K."/>
            <person name="Kuo R."/>
            <person name="Ohm R.A."/>
            <person name="Bhattacharya S.S."/>
            <person name="Shirouzu T."/>
            <person name="Yoshinaga Y."/>
            <person name="Martin F.M."/>
            <person name="Grigoriev I.V."/>
            <person name="Hibbett D.S."/>
        </authorList>
    </citation>
    <scope>NUCLEOTIDE SEQUENCE [LARGE SCALE GENOMIC DNA]</scope>
    <source>
        <strain evidence="2 3">HHB10207 ss-3</strain>
    </source>
</reference>
<dbReference type="AlphaFoldDB" id="A0A165WLH8"/>
<accession>A0A165WLH8</accession>
<keyword evidence="1" id="KW-0812">Transmembrane</keyword>
<keyword evidence="1" id="KW-0472">Membrane</keyword>
<gene>
    <name evidence="2" type="ORF">SISSUDRAFT_1067881</name>
</gene>
<keyword evidence="3" id="KW-1185">Reference proteome</keyword>
<feature type="transmembrane region" description="Helical" evidence="1">
    <location>
        <begin position="12"/>
        <end position="31"/>
    </location>
</feature>
<proteinExistence type="predicted"/>
<evidence type="ECO:0000313" key="3">
    <source>
        <dbReference type="Proteomes" id="UP000076798"/>
    </source>
</evidence>